<dbReference type="KEGG" id="vg:62681146"/>
<sequence length="211" mass="23762">MAEKQKLVVAKRMQGGVVYTNGMIRLDEVILSYPHLDEMWAGETGDKPAYSAEFLAPKETHREIIKEALDICRKLASEKKLNIAGDKMFVKDGDKWFEHKPECAGRFKFTAREQTHPTVRRADGSKMHPKDDKAEIKEMFYGGCIVSALINPWVQNNSYGKRINANLKAVRFVRDGEPFGEGRVDDDEAWDDDVGGGDDWDSGDAGSDDDF</sequence>
<name>A0A6M3YNL4_9CAUD</name>
<dbReference type="EMBL" id="MT330372">
    <property type="protein sequence ID" value="QJI52225.1"/>
    <property type="molecule type" value="Genomic_DNA"/>
</dbReference>
<dbReference type="Proteomes" id="UP000502753">
    <property type="component" value="Segment"/>
</dbReference>
<dbReference type="RefSeq" id="YP_009998555.1">
    <property type="nucleotide sequence ID" value="NC_052989.1"/>
</dbReference>
<dbReference type="Gene3D" id="2.40.50.140">
    <property type="entry name" value="Nucleic acid-binding proteins"/>
    <property type="match status" value="1"/>
</dbReference>
<dbReference type="Pfam" id="PF10991">
    <property type="entry name" value="Enc34_ssDNA-bd"/>
    <property type="match status" value="1"/>
</dbReference>
<feature type="compositionally biased region" description="Acidic residues" evidence="1">
    <location>
        <begin position="184"/>
        <end position="211"/>
    </location>
</feature>
<feature type="region of interest" description="Disordered" evidence="1">
    <location>
        <begin position="178"/>
        <end position="211"/>
    </location>
</feature>
<organism evidence="2 3">
    <name type="scientific">Cronobacter phage JC01</name>
    <dbReference type="NCBI Taxonomy" id="2729575"/>
    <lineage>
        <taxon>Viruses</taxon>
        <taxon>Duplodnaviria</taxon>
        <taxon>Heunggongvirae</taxon>
        <taxon>Uroviricota</taxon>
        <taxon>Caudoviricetes</taxon>
        <taxon>Casjensviridae</taxon>
        <taxon>Jacunavirus</taxon>
        <taxon>Jacunavirus JC01</taxon>
    </lineage>
</organism>
<evidence type="ECO:0000256" key="1">
    <source>
        <dbReference type="SAM" id="MobiDB-lite"/>
    </source>
</evidence>
<dbReference type="InterPro" id="IPR012340">
    <property type="entry name" value="NA-bd_OB-fold"/>
</dbReference>
<protein>
    <submittedName>
        <fullName evidence="2">DNA binding protein</fullName>
    </submittedName>
</protein>
<reference evidence="2 3" key="1">
    <citation type="submission" date="2020-04" db="EMBL/GenBank/DDBJ databases">
        <title>Characterization and complete genome analysis of a novel phage JC01 infecting Cronobacter sakazakii.</title>
        <authorList>
            <person name="Jiang J."/>
            <person name="Zhao C."/>
            <person name="Tie D."/>
            <person name="Li Z."/>
        </authorList>
    </citation>
    <scope>NUCLEOTIDE SEQUENCE [LARGE SCALE GENOMIC DNA]</scope>
</reference>
<dbReference type="GeneID" id="62681146"/>
<evidence type="ECO:0000313" key="3">
    <source>
        <dbReference type="Proteomes" id="UP000502753"/>
    </source>
</evidence>
<dbReference type="InterPro" id="IPR022595">
    <property type="entry name" value="Enc34_ssDNA-bd"/>
</dbReference>
<accession>A0A6M3YNL4</accession>
<proteinExistence type="predicted"/>
<keyword evidence="3" id="KW-1185">Reference proteome</keyword>
<evidence type="ECO:0000313" key="2">
    <source>
        <dbReference type="EMBL" id="QJI52225.1"/>
    </source>
</evidence>
<dbReference type="SUPFAM" id="SSF50249">
    <property type="entry name" value="Nucleic acid-binding proteins"/>
    <property type="match status" value="1"/>
</dbReference>